<dbReference type="Proteomes" id="UP001239085">
    <property type="component" value="Unassembled WGS sequence"/>
</dbReference>
<keyword evidence="7 14" id="KW-0418">Kinase</keyword>
<dbReference type="CDD" id="cd06225">
    <property type="entry name" value="HAMP"/>
    <property type="match status" value="1"/>
</dbReference>
<dbReference type="CDD" id="cd00075">
    <property type="entry name" value="HATPase"/>
    <property type="match status" value="1"/>
</dbReference>
<dbReference type="InterPro" id="IPR036890">
    <property type="entry name" value="HATPase_C_sf"/>
</dbReference>
<evidence type="ECO:0000259" key="13">
    <source>
        <dbReference type="PROSITE" id="PS50885"/>
    </source>
</evidence>
<name>A0ABU0P633_9MICO</name>
<dbReference type="Gene3D" id="3.30.565.10">
    <property type="entry name" value="Histidine kinase-like ATPase, C-terminal domain"/>
    <property type="match status" value="1"/>
</dbReference>
<evidence type="ECO:0000256" key="10">
    <source>
        <dbReference type="ARBA" id="ARBA00023136"/>
    </source>
</evidence>
<reference evidence="14 15" key="1">
    <citation type="submission" date="2023-07" db="EMBL/GenBank/DDBJ databases">
        <title>Comparative genomics of wheat-associated soil bacteria to identify genetic determinants of phenazine resistance.</title>
        <authorList>
            <person name="Mouncey N."/>
        </authorList>
    </citation>
    <scope>NUCLEOTIDE SEQUENCE [LARGE SCALE GENOMIC DNA]</scope>
    <source>
        <strain evidence="14 15">W2I7</strain>
    </source>
</reference>
<comment type="catalytic activity">
    <reaction evidence="1">
        <text>ATP + protein L-histidine = ADP + protein N-phospho-L-histidine.</text>
        <dbReference type="EC" id="2.7.13.3"/>
    </reaction>
</comment>
<comment type="subcellular location">
    <subcellularLocation>
        <location evidence="2">Cell membrane</location>
    </subcellularLocation>
</comment>
<keyword evidence="4" id="KW-0597">Phosphoprotein</keyword>
<evidence type="ECO:0000256" key="5">
    <source>
        <dbReference type="ARBA" id="ARBA00022679"/>
    </source>
</evidence>
<accession>A0ABU0P633</accession>
<dbReference type="InterPro" id="IPR003661">
    <property type="entry name" value="HisK_dim/P_dom"/>
</dbReference>
<dbReference type="Pfam" id="PF02518">
    <property type="entry name" value="HATPase_c"/>
    <property type="match status" value="1"/>
</dbReference>
<dbReference type="PROSITE" id="PS50109">
    <property type="entry name" value="HIS_KIN"/>
    <property type="match status" value="1"/>
</dbReference>
<evidence type="ECO:0000256" key="8">
    <source>
        <dbReference type="ARBA" id="ARBA00022989"/>
    </source>
</evidence>
<feature type="domain" description="Histidine kinase" evidence="12">
    <location>
        <begin position="221"/>
        <end position="429"/>
    </location>
</feature>
<proteinExistence type="predicted"/>
<sequence length="429" mass="45821">MRRMSFRTRLVIIIAGVFIAAGAALLTVQYLVVQQLFSSAITMTAESCVPALSVTRVVDGTTGGDETDFSDVEPLTDSSGMSYGTAGDGCSYFADTTADFQLATPMASLSVDAAEAVEGAVLQQSTFLADEVGGGLLLWSVVVLVGFTGVAAAIAFWLARRSLDRIGEVTAAARDISERDLGRRLDLPGPDDEIKELGDTIDGMLDRLQSAFTAQDRFVANASHELRTPLTTTRTALEIPLEQGVVPEALQLNMQRALRATDQSERLIAALLALARSHNGLEHVEPVELGVLIEEEIEDLDSQEIAVHTNLRDVTVDGDMILLARAVRNLLENGIRHNAPGGELWVRCRRERGRAIVEVENTGAPIAPATLELLTEPFYRGDASRTSAGPDGTGLGLAIVQSIAKTHGGEVRLRARRGGGLITSLVLPL</sequence>
<dbReference type="InterPro" id="IPR003594">
    <property type="entry name" value="HATPase_dom"/>
</dbReference>
<dbReference type="SUPFAM" id="SSF158472">
    <property type="entry name" value="HAMP domain-like"/>
    <property type="match status" value="1"/>
</dbReference>
<dbReference type="SMART" id="SM00388">
    <property type="entry name" value="HisKA"/>
    <property type="match status" value="1"/>
</dbReference>
<dbReference type="EC" id="2.7.13.3" evidence="3"/>
<feature type="domain" description="HAMP" evidence="13">
    <location>
        <begin position="160"/>
        <end position="213"/>
    </location>
</feature>
<dbReference type="Pfam" id="PF00512">
    <property type="entry name" value="HisKA"/>
    <property type="match status" value="1"/>
</dbReference>
<dbReference type="InterPro" id="IPR003660">
    <property type="entry name" value="HAMP_dom"/>
</dbReference>
<gene>
    <name evidence="14" type="ORF">QFZ46_000940</name>
</gene>
<organism evidence="14 15">
    <name type="scientific">Microbacterium murale</name>
    <dbReference type="NCBI Taxonomy" id="1081040"/>
    <lineage>
        <taxon>Bacteria</taxon>
        <taxon>Bacillati</taxon>
        <taxon>Actinomycetota</taxon>
        <taxon>Actinomycetes</taxon>
        <taxon>Micrococcales</taxon>
        <taxon>Microbacteriaceae</taxon>
        <taxon>Microbacterium</taxon>
    </lineage>
</organism>
<dbReference type="Gene3D" id="1.10.287.130">
    <property type="match status" value="1"/>
</dbReference>
<protein>
    <recommendedName>
        <fullName evidence="3">histidine kinase</fullName>
        <ecNumber evidence="3">2.7.13.3</ecNumber>
    </recommendedName>
</protein>
<evidence type="ECO:0000313" key="14">
    <source>
        <dbReference type="EMBL" id="MDQ0642780.1"/>
    </source>
</evidence>
<dbReference type="InterPro" id="IPR005467">
    <property type="entry name" value="His_kinase_dom"/>
</dbReference>
<dbReference type="InterPro" id="IPR050428">
    <property type="entry name" value="TCS_sensor_his_kinase"/>
</dbReference>
<dbReference type="PROSITE" id="PS50885">
    <property type="entry name" value="HAMP"/>
    <property type="match status" value="1"/>
</dbReference>
<evidence type="ECO:0000256" key="6">
    <source>
        <dbReference type="ARBA" id="ARBA00022692"/>
    </source>
</evidence>
<evidence type="ECO:0000256" key="9">
    <source>
        <dbReference type="ARBA" id="ARBA00023012"/>
    </source>
</evidence>
<dbReference type="PANTHER" id="PTHR45436:SF5">
    <property type="entry name" value="SENSOR HISTIDINE KINASE TRCS"/>
    <property type="match status" value="1"/>
</dbReference>
<dbReference type="EMBL" id="JAUSXK010000001">
    <property type="protein sequence ID" value="MDQ0642780.1"/>
    <property type="molecule type" value="Genomic_DNA"/>
</dbReference>
<evidence type="ECO:0000256" key="7">
    <source>
        <dbReference type="ARBA" id="ARBA00022777"/>
    </source>
</evidence>
<evidence type="ECO:0000256" key="2">
    <source>
        <dbReference type="ARBA" id="ARBA00004236"/>
    </source>
</evidence>
<comment type="caution">
    <text evidence="14">The sequence shown here is derived from an EMBL/GenBank/DDBJ whole genome shotgun (WGS) entry which is preliminary data.</text>
</comment>
<dbReference type="SMART" id="SM00304">
    <property type="entry name" value="HAMP"/>
    <property type="match status" value="1"/>
</dbReference>
<dbReference type="InterPro" id="IPR036097">
    <property type="entry name" value="HisK_dim/P_sf"/>
</dbReference>
<evidence type="ECO:0000256" key="11">
    <source>
        <dbReference type="SAM" id="Phobius"/>
    </source>
</evidence>
<dbReference type="Pfam" id="PF00672">
    <property type="entry name" value="HAMP"/>
    <property type="match status" value="1"/>
</dbReference>
<keyword evidence="15" id="KW-1185">Reference proteome</keyword>
<dbReference type="SMART" id="SM00387">
    <property type="entry name" value="HATPase_c"/>
    <property type="match status" value="1"/>
</dbReference>
<dbReference type="PANTHER" id="PTHR45436">
    <property type="entry name" value="SENSOR HISTIDINE KINASE YKOH"/>
    <property type="match status" value="1"/>
</dbReference>
<dbReference type="PRINTS" id="PR00344">
    <property type="entry name" value="BCTRLSENSOR"/>
</dbReference>
<feature type="transmembrane region" description="Helical" evidence="11">
    <location>
        <begin position="136"/>
        <end position="159"/>
    </location>
</feature>
<feature type="transmembrane region" description="Helical" evidence="11">
    <location>
        <begin position="12"/>
        <end position="33"/>
    </location>
</feature>
<keyword evidence="10 11" id="KW-0472">Membrane</keyword>
<evidence type="ECO:0000256" key="3">
    <source>
        <dbReference type="ARBA" id="ARBA00012438"/>
    </source>
</evidence>
<keyword evidence="5" id="KW-0808">Transferase</keyword>
<dbReference type="Gene3D" id="6.10.340.10">
    <property type="match status" value="1"/>
</dbReference>
<evidence type="ECO:0000259" key="12">
    <source>
        <dbReference type="PROSITE" id="PS50109"/>
    </source>
</evidence>
<dbReference type="SUPFAM" id="SSF47384">
    <property type="entry name" value="Homodimeric domain of signal transducing histidine kinase"/>
    <property type="match status" value="1"/>
</dbReference>
<evidence type="ECO:0000313" key="15">
    <source>
        <dbReference type="Proteomes" id="UP001239085"/>
    </source>
</evidence>
<keyword evidence="8 11" id="KW-1133">Transmembrane helix</keyword>
<dbReference type="GO" id="GO:0016301">
    <property type="term" value="F:kinase activity"/>
    <property type="evidence" value="ECO:0007669"/>
    <property type="project" value="UniProtKB-KW"/>
</dbReference>
<evidence type="ECO:0000256" key="4">
    <source>
        <dbReference type="ARBA" id="ARBA00022553"/>
    </source>
</evidence>
<evidence type="ECO:0000256" key="1">
    <source>
        <dbReference type="ARBA" id="ARBA00000085"/>
    </source>
</evidence>
<dbReference type="SUPFAM" id="SSF55874">
    <property type="entry name" value="ATPase domain of HSP90 chaperone/DNA topoisomerase II/histidine kinase"/>
    <property type="match status" value="1"/>
</dbReference>
<dbReference type="InterPro" id="IPR004358">
    <property type="entry name" value="Sig_transdc_His_kin-like_C"/>
</dbReference>
<keyword evidence="9" id="KW-0902">Two-component regulatory system</keyword>
<keyword evidence="6 11" id="KW-0812">Transmembrane</keyword>